<dbReference type="Gene3D" id="3.40.1390.30">
    <property type="entry name" value="NIF3 (NGG1p interacting factor 3)-like"/>
    <property type="match status" value="2"/>
</dbReference>
<accession>C5WDD6</accession>
<evidence type="ECO:0000313" key="7">
    <source>
        <dbReference type="EMBL" id="BAH83342.1"/>
    </source>
</evidence>
<dbReference type="SUPFAM" id="SSF102705">
    <property type="entry name" value="NIF3 (NGG1p interacting factor 3)-like"/>
    <property type="match status" value="1"/>
</dbReference>
<gene>
    <name evidence="7" type="primary">ybgI</name>
    <name evidence="7" type="ORF">ICMP_491</name>
</gene>
<feature type="binding site" evidence="6">
    <location>
        <position position="66"/>
    </location>
    <ligand>
        <name>a divalent metal cation</name>
        <dbReference type="ChEBI" id="CHEBI:60240"/>
        <label>1</label>
    </ligand>
</feature>
<organism evidence="7 8">
    <name type="scientific">Candidatus Ishikawaella capsulata Mpkobe</name>
    <dbReference type="NCBI Taxonomy" id="476281"/>
    <lineage>
        <taxon>Bacteria</taxon>
        <taxon>Pseudomonadati</taxon>
        <taxon>Pseudomonadota</taxon>
        <taxon>Gammaproteobacteria</taxon>
        <taxon>Enterobacterales</taxon>
        <taxon>Enterobacteriaceae</taxon>
        <taxon>Candidatus Ishikawella</taxon>
    </lineage>
</organism>
<dbReference type="InterPro" id="IPR002678">
    <property type="entry name" value="DUF34/NIF3"/>
</dbReference>
<dbReference type="GO" id="GO:0046872">
    <property type="term" value="F:metal ion binding"/>
    <property type="evidence" value="ECO:0007669"/>
    <property type="project" value="UniProtKB-KW"/>
</dbReference>
<dbReference type="Proteomes" id="UP000061704">
    <property type="component" value="Chromosome"/>
</dbReference>
<feature type="binding site" evidence="6">
    <location>
        <position position="221"/>
    </location>
    <ligand>
        <name>a divalent metal cation</name>
        <dbReference type="ChEBI" id="CHEBI:60240"/>
        <label>1</label>
    </ligand>
</feature>
<reference evidence="7 8" key="1">
    <citation type="journal article" date="2011" name="Genome Biol. Evol.">
        <title>Reductive evolution of bacterial genome in insect gut environment.</title>
        <authorList>
            <person name="Nikoh N."/>
            <person name="Hosokawa T."/>
            <person name="Ohshima K."/>
            <person name="Hattori M."/>
            <person name="Fukatsu T."/>
        </authorList>
    </citation>
    <scope>NUCLEOTIDE SEQUENCE [LARGE SCALE GENOMIC DNA]</scope>
    <source>
        <strain evidence="7 8">Mpkobe</strain>
    </source>
</reference>
<dbReference type="OrthoDB" id="9800881at2"/>
<comment type="subunit">
    <text evidence="3">Toroid-shaped homohexamer. In the hexamer, 3 dimers assemble to form a ring-like structure surrounding a central hole.</text>
</comment>
<dbReference type="GO" id="GO:0005737">
    <property type="term" value="C:cytoplasm"/>
    <property type="evidence" value="ECO:0007669"/>
    <property type="project" value="TreeGrafter"/>
</dbReference>
<protein>
    <recommendedName>
        <fullName evidence="4">GTP cyclohydrolase 1 type 2 homolog</fullName>
    </recommendedName>
</protein>
<sequence length="249" mass="27940">MKLSNLELEYIINQKLNSDNVNDYVPNGLQVEGRSYIKNIITGVTACQALLNEAVKLNADAIIVHHGYFWKNEAKIIKGMKRTRLKTLLFNNINLYSWHLPLDMHSELGNNVQLAKLLNINIAGEIMPLVLWGELVQQLKVSDFLHYITQNTGSIPIYCGNNKSSLIKRIAWSCGSGQKFIDDAVNFGIDAFCSGEISEQTVHSAREQDIHYFAIGHHNSECGGIKALGNWLAEKYQLNVTFINIPNPA</sequence>
<evidence type="ECO:0000256" key="3">
    <source>
        <dbReference type="ARBA" id="ARBA00011257"/>
    </source>
</evidence>
<keyword evidence="8" id="KW-1185">Reference proteome</keyword>
<evidence type="ECO:0000256" key="6">
    <source>
        <dbReference type="PIRSR" id="PIRSR602678-1"/>
    </source>
</evidence>
<dbReference type="HOGENOM" id="CLU_037423_3_0_6"/>
<dbReference type="EMBL" id="AP010872">
    <property type="protein sequence ID" value="BAH83342.1"/>
    <property type="molecule type" value="Genomic_DNA"/>
</dbReference>
<dbReference type="RefSeq" id="WP_041069608.1">
    <property type="nucleotide sequence ID" value="NZ_AP010872.1"/>
</dbReference>
<feature type="binding site" evidence="6">
    <location>
        <position position="103"/>
    </location>
    <ligand>
        <name>a divalent metal cation</name>
        <dbReference type="ChEBI" id="CHEBI:60240"/>
        <label>1</label>
    </ligand>
</feature>
<dbReference type="Pfam" id="PF01784">
    <property type="entry name" value="DUF34_NIF3"/>
    <property type="match status" value="1"/>
</dbReference>
<evidence type="ECO:0000313" key="8">
    <source>
        <dbReference type="Proteomes" id="UP000061704"/>
    </source>
</evidence>
<dbReference type="KEGG" id="icp:ICMP_491"/>
<comment type="similarity">
    <text evidence="2">Belongs to the GTP cyclohydrolase I type 2/NIF3 family.</text>
</comment>
<dbReference type="InterPro" id="IPR036069">
    <property type="entry name" value="DUF34/NIF3_sf"/>
</dbReference>
<evidence type="ECO:0000256" key="1">
    <source>
        <dbReference type="ARBA" id="ARBA00003081"/>
    </source>
</evidence>
<dbReference type="FunFam" id="3.40.1390.30:FF:000002">
    <property type="entry name" value="Nif3-like dinuclear metal center protein"/>
    <property type="match status" value="1"/>
</dbReference>
<evidence type="ECO:0000256" key="2">
    <source>
        <dbReference type="ARBA" id="ARBA00006964"/>
    </source>
</evidence>
<dbReference type="NCBIfam" id="TIGR00486">
    <property type="entry name" value="YbgI_SA1388"/>
    <property type="match status" value="1"/>
</dbReference>
<dbReference type="AlphaFoldDB" id="C5WDD6"/>
<evidence type="ECO:0000256" key="5">
    <source>
        <dbReference type="ARBA" id="ARBA00022723"/>
    </source>
</evidence>
<name>C5WDD6_9ENTR</name>
<feature type="binding site" evidence="6">
    <location>
        <position position="217"/>
    </location>
    <ligand>
        <name>a divalent metal cation</name>
        <dbReference type="ChEBI" id="CHEBI:60240"/>
        <label>1</label>
    </ligand>
</feature>
<keyword evidence="5 6" id="KW-0479">Metal-binding</keyword>
<proteinExistence type="inferred from homology"/>
<dbReference type="PANTHER" id="PTHR13799">
    <property type="entry name" value="NGG1 INTERACTING FACTOR 3"/>
    <property type="match status" value="1"/>
</dbReference>
<feature type="binding site" evidence="6">
    <location>
        <position position="65"/>
    </location>
    <ligand>
        <name>a divalent metal cation</name>
        <dbReference type="ChEBI" id="CHEBI:60240"/>
        <label>1</label>
    </ligand>
</feature>
<dbReference type="PANTHER" id="PTHR13799:SF14">
    <property type="entry name" value="GTP CYCLOHYDROLASE 1 TYPE 2 HOMOLOG"/>
    <property type="match status" value="1"/>
</dbReference>
<comment type="function">
    <text evidence="1">Provides significant protection from radiation damage and may be involved in the degradation of radiation-damaged nucleotides.</text>
</comment>
<evidence type="ECO:0000256" key="4">
    <source>
        <dbReference type="ARBA" id="ARBA00022112"/>
    </source>
</evidence>